<accession>A0A0F9ADP4</accession>
<name>A0A0F9ADP4_9ZZZZ</name>
<evidence type="ECO:0000313" key="1">
    <source>
        <dbReference type="EMBL" id="KKK76604.1"/>
    </source>
</evidence>
<protein>
    <submittedName>
        <fullName evidence="1">Uncharacterized protein</fullName>
    </submittedName>
</protein>
<organism evidence="1">
    <name type="scientific">marine sediment metagenome</name>
    <dbReference type="NCBI Taxonomy" id="412755"/>
    <lineage>
        <taxon>unclassified sequences</taxon>
        <taxon>metagenomes</taxon>
        <taxon>ecological metagenomes</taxon>
    </lineage>
</organism>
<dbReference type="EMBL" id="LAZR01055334">
    <property type="protein sequence ID" value="KKK76604.1"/>
    <property type="molecule type" value="Genomic_DNA"/>
</dbReference>
<sequence length="99" mass="10602">MAPFFCYLHQGLYVASPILEGCQDAQCIAFAKKEVPPAGICVARVAGSEATKLSRENSNQFHKDMDAYKNAVDQGVEPEMVTVKAANAALRAAEVKAEA</sequence>
<proteinExistence type="predicted"/>
<comment type="caution">
    <text evidence="1">The sequence shown here is derived from an EMBL/GenBank/DDBJ whole genome shotgun (WGS) entry which is preliminary data.</text>
</comment>
<dbReference type="AlphaFoldDB" id="A0A0F9ADP4"/>
<gene>
    <name evidence="1" type="ORF">LCGC14_2861960</name>
</gene>
<reference evidence="1" key="1">
    <citation type="journal article" date="2015" name="Nature">
        <title>Complex archaea that bridge the gap between prokaryotes and eukaryotes.</title>
        <authorList>
            <person name="Spang A."/>
            <person name="Saw J.H."/>
            <person name="Jorgensen S.L."/>
            <person name="Zaremba-Niedzwiedzka K."/>
            <person name="Martijn J."/>
            <person name="Lind A.E."/>
            <person name="van Eijk R."/>
            <person name="Schleper C."/>
            <person name="Guy L."/>
            <person name="Ettema T.J."/>
        </authorList>
    </citation>
    <scope>NUCLEOTIDE SEQUENCE</scope>
</reference>